<comment type="caution">
    <text evidence="2">The sequence shown here is derived from an EMBL/GenBank/DDBJ whole genome shotgun (WGS) entry which is preliminary data.</text>
</comment>
<evidence type="ECO:0000313" key="3">
    <source>
        <dbReference type="Proteomes" id="UP000193411"/>
    </source>
</evidence>
<name>A0A1Y2HVM7_9FUNG</name>
<dbReference type="OrthoDB" id="426718at2759"/>
<accession>A0A1Y2HVM7</accession>
<proteinExistence type="predicted"/>
<evidence type="ECO:0000313" key="2">
    <source>
        <dbReference type="EMBL" id="ORZ37811.1"/>
    </source>
</evidence>
<dbReference type="InterPro" id="IPR002921">
    <property type="entry name" value="Fungal_lipase-type"/>
</dbReference>
<dbReference type="InterPro" id="IPR029058">
    <property type="entry name" value="AB_hydrolase_fold"/>
</dbReference>
<dbReference type="Proteomes" id="UP000193411">
    <property type="component" value="Unassembled WGS sequence"/>
</dbReference>
<dbReference type="PANTHER" id="PTHR45856:SF25">
    <property type="entry name" value="FUNGAL LIPASE-LIKE DOMAIN-CONTAINING PROTEIN"/>
    <property type="match status" value="1"/>
</dbReference>
<dbReference type="SUPFAM" id="SSF53474">
    <property type="entry name" value="alpha/beta-Hydrolases"/>
    <property type="match status" value="1"/>
</dbReference>
<dbReference type="GO" id="GO:0006629">
    <property type="term" value="P:lipid metabolic process"/>
    <property type="evidence" value="ECO:0007669"/>
    <property type="project" value="InterPro"/>
</dbReference>
<dbReference type="GO" id="GO:0016787">
    <property type="term" value="F:hydrolase activity"/>
    <property type="evidence" value="ECO:0007669"/>
    <property type="project" value="UniProtKB-KW"/>
</dbReference>
<dbReference type="PANTHER" id="PTHR45856">
    <property type="entry name" value="ALPHA/BETA-HYDROLASES SUPERFAMILY PROTEIN"/>
    <property type="match status" value="1"/>
</dbReference>
<protein>
    <submittedName>
        <fullName evidence="2">Alpha/Beta hydrolase protein</fullName>
    </submittedName>
</protein>
<dbReference type="AlphaFoldDB" id="A0A1Y2HVM7"/>
<dbReference type="EMBL" id="MCFL01000011">
    <property type="protein sequence ID" value="ORZ37811.1"/>
    <property type="molecule type" value="Genomic_DNA"/>
</dbReference>
<dbReference type="Gene3D" id="3.40.50.1820">
    <property type="entry name" value="alpha/beta hydrolase"/>
    <property type="match status" value="1"/>
</dbReference>
<dbReference type="CDD" id="cd00519">
    <property type="entry name" value="Lipase_3"/>
    <property type="match status" value="1"/>
</dbReference>
<evidence type="ECO:0000259" key="1">
    <source>
        <dbReference type="Pfam" id="PF01764"/>
    </source>
</evidence>
<dbReference type="Pfam" id="PF01764">
    <property type="entry name" value="Lipase_3"/>
    <property type="match status" value="1"/>
</dbReference>
<keyword evidence="3" id="KW-1185">Reference proteome</keyword>
<keyword evidence="2" id="KW-0378">Hydrolase</keyword>
<organism evidence="2 3">
    <name type="scientific">Catenaria anguillulae PL171</name>
    <dbReference type="NCBI Taxonomy" id="765915"/>
    <lineage>
        <taxon>Eukaryota</taxon>
        <taxon>Fungi</taxon>
        <taxon>Fungi incertae sedis</taxon>
        <taxon>Blastocladiomycota</taxon>
        <taxon>Blastocladiomycetes</taxon>
        <taxon>Blastocladiales</taxon>
        <taxon>Catenariaceae</taxon>
        <taxon>Catenaria</taxon>
    </lineage>
</organism>
<reference evidence="2 3" key="1">
    <citation type="submission" date="2016-07" db="EMBL/GenBank/DDBJ databases">
        <title>Pervasive Adenine N6-methylation of Active Genes in Fungi.</title>
        <authorList>
            <consortium name="DOE Joint Genome Institute"/>
            <person name="Mondo S.J."/>
            <person name="Dannebaum R.O."/>
            <person name="Kuo R.C."/>
            <person name="Labutti K."/>
            <person name="Haridas S."/>
            <person name="Kuo A."/>
            <person name="Salamov A."/>
            <person name="Ahrendt S.R."/>
            <person name="Lipzen A."/>
            <person name="Sullivan W."/>
            <person name="Andreopoulos W.B."/>
            <person name="Clum A."/>
            <person name="Lindquist E."/>
            <person name="Daum C."/>
            <person name="Ramamoorthy G.K."/>
            <person name="Gryganskyi A."/>
            <person name="Culley D."/>
            <person name="Magnuson J.K."/>
            <person name="James T.Y."/>
            <person name="O'Malley M.A."/>
            <person name="Stajich J.E."/>
            <person name="Spatafora J.W."/>
            <person name="Visel A."/>
            <person name="Grigoriev I.V."/>
        </authorList>
    </citation>
    <scope>NUCLEOTIDE SEQUENCE [LARGE SCALE GENOMIC DNA]</scope>
    <source>
        <strain evidence="2 3">PL171</strain>
    </source>
</reference>
<sequence length="312" mass="34331">MSDAQVKAGIDEAKTELAGGLSTMAAKTPRDVPQLGTSELDQLKKFAHYAGVVYCGDRQSLMSWTCGARCRDPITAGTKTHGVYDVAGNFGFIAERPSSKEIYVVFRGSSDIRNWLDNFQLWQREWPFPIAVKPERKVQVHKGFIDAYDRLRGDVTKTLRGLLADPAKKDWTVVITGHSLGAAMATIAAVDLVSAGIGLDPAKVTLSAFHSPRVGNSEFSRIVSNLGLAQVERVAQDNDIIVHVPSDWLGYEHIAGEKYIMGDQVYACQGTEDRRCSRSRAPVLNLIVHMRFMKRELFFGGLGGFKVPLLCD</sequence>
<dbReference type="InterPro" id="IPR051218">
    <property type="entry name" value="Sec_MonoDiacylglyc_Lipase"/>
</dbReference>
<feature type="domain" description="Fungal lipase-type" evidence="1">
    <location>
        <begin position="103"/>
        <end position="246"/>
    </location>
</feature>
<gene>
    <name evidence="2" type="ORF">BCR44DRAFT_121968</name>
</gene>